<dbReference type="EMBL" id="PVBQ01000022">
    <property type="protein sequence ID" value="PRD45024.1"/>
    <property type="molecule type" value="Genomic_DNA"/>
</dbReference>
<dbReference type="AlphaFoldDB" id="A0A2S9IWX0"/>
<organism evidence="1 2">
    <name type="scientific">Sphingobacterium haloxyli</name>
    <dbReference type="NCBI Taxonomy" id="2100533"/>
    <lineage>
        <taxon>Bacteria</taxon>
        <taxon>Pseudomonadati</taxon>
        <taxon>Bacteroidota</taxon>
        <taxon>Sphingobacteriia</taxon>
        <taxon>Sphingobacteriales</taxon>
        <taxon>Sphingobacteriaceae</taxon>
        <taxon>Sphingobacterium</taxon>
    </lineage>
</organism>
<proteinExistence type="predicted"/>
<gene>
    <name evidence="1" type="ORF">C5745_18485</name>
</gene>
<dbReference type="SUPFAM" id="SSF48452">
    <property type="entry name" value="TPR-like"/>
    <property type="match status" value="1"/>
</dbReference>
<comment type="caution">
    <text evidence="1">The sequence shown here is derived from an EMBL/GenBank/DDBJ whole genome shotgun (WGS) entry which is preliminary data.</text>
</comment>
<evidence type="ECO:0000313" key="2">
    <source>
        <dbReference type="Proteomes" id="UP000239711"/>
    </source>
</evidence>
<sequence>MCKLGYTFVKQKGTHMILDKKSHFYTIVGMFALGVSTTSAQMQQTDSPLDPAGYVNKYDSDFEGVGPRVYVLPAPRTREELLTDSYKQKLSFQDSINEALDFQQLVSEFKTTRAERDVQYLLSPMPNTALAWNELVEHEVKRGNYNTAYGLLHAYASLSLKEGTVSQTLGLLQSALQHAQKTPNVSDIAVIQFNLANIYLYDKNIQQAGYFQEAFYNTAVQQKDILDQANSLLKIALIQAYDQDYRSAENNIIRKAIPLLNRAKAYEQKVIAWQTLARIYQLQNKHTEAQWFLIQARDLANNKNFGRELAEIEYMLASSKFVQKNYNVAKKEFLQADKLAKSEDNKLLQLAIIDKLGQIYITQSDFNNAETALHDYQSLRAEIFGNRLY</sequence>
<evidence type="ECO:0000313" key="1">
    <source>
        <dbReference type="EMBL" id="PRD45024.1"/>
    </source>
</evidence>
<dbReference type="Gene3D" id="1.25.40.10">
    <property type="entry name" value="Tetratricopeptide repeat domain"/>
    <property type="match status" value="1"/>
</dbReference>
<protein>
    <submittedName>
        <fullName evidence="1">Tetratricopeptide repeat-containing protein</fullName>
    </submittedName>
</protein>
<keyword evidence="2" id="KW-1185">Reference proteome</keyword>
<dbReference type="InterPro" id="IPR011990">
    <property type="entry name" value="TPR-like_helical_dom_sf"/>
</dbReference>
<reference evidence="1 2" key="1">
    <citation type="submission" date="2018-02" db="EMBL/GenBank/DDBJ databases">
        <title>The draft genome of Sphingobacterium sp. 5JN-11.</title>
        <authorList>
            <person name="Liu L."/>
            <person name="Li L."/>
            <person name="Liang L."/>
            <person name="Zhang X."/>
            <person name="Wang T."/>
        </authorList>
    </citation>
    <scope>NUCLEOTIDE SEQUENCE [LARGE SCALE GENOMIC DNA]</scope>
    <source>
        <strain evidence="1 2">5JN-11</strain>
    </source>
</reference>
<name>A0A2S9IWX0_9SPHI</name>
<accession>A0A2S9IWX0</accession>
<dbReference type="Proteomes" id="UP000239711">
    <property type="component" value="Unassembled WGS sequence"/>
</dbReference>